<organism evidence="1 2">
    <name type="scientific">Nonomuraea cavernae</name>
    <dbReference type="NCBI Taxonomy" id="2045107"/>
    <lineage>
        <taxon>Bacteria</taxon>
        <taxon>Bacillati</taxon>
        <taxon>Actinomycetota</taxon>
        <taxon>Actinomycetes</taxon>
        <taxon>Streptosporangiales</taxon>
        <taxon>Streptosporangiaceae</taxon>
        <taxon>Nonomuraea</taxon>
    </lineage>
</organism>
<protein>
    <submittedName>
        <fullName evidence="1">Uncharacterized protein</fullName>
    </submittedName>
</protein>
<accession>A0A917YPU7</accession>
<dbReference type="EMBL" id="BMNH01000001">
    <property type="protein sequence ID" value="GGO61895.1"/>
    <property type="molecule type" value="Genomic_DNA"/>
</dbReference>
<evidence type="ECO:0000313" key="1">
    <source>
        <dbReference type="EMBL" id="GGO61895.1"/>
    </source>
</evidence>
<keyword evidence="2" id="KW-1185">Reference proteome</keyword>
<dbReference type="Proteomes" id="UP000646523">
    <property type="component" value="Unassembled WGS sequence"/>
</dbReference>
<comment type="caution">
    <text evidence="1">The sequence shown here is derived from an EMBL/GenBank/DDBJ whole genome shotgun (WGS) entry which is preliminary data.</text>
</comment>
<sequence>MGTPRAFWSNTTHDWGSGVHVDHLTHIRQRPATFAPGGVPHLILEVVAHAAVEAEGRSSTSGRTGLCPRSARCRPTNCYGSPCPGRLGDEPTDGHWWTYAPLRFDDYHA</sequence>
<gene>
    <name evidence="1" type="ORF">GCM10012289_05220</name>
</gene>
<name>A0A917YPU7_9ACTN</name>
<reference evidence="1" key="2">
    <citation type="submission" date="2020-09" db="EMBL/GenBank/DDBJ databases">
        <authorList>
            <person name="Sun Q."/>
            <person name="Zhou Y."/>
        </authorList>
    </citation>
    <scope>NUCLEOTIDE SEQUENCE</scope>
    <source>
        <strain evidence="1">CGMCC 4.7368</strain>
    </source>
</reference>
<dbReference type="RefSeq" id="WP_189122269.1">
    <property type="nucleotide sequence ID" value="NZ_BMNH01000001.1"/>
</dbReference>
<dbReference type="AlphaFoldDB" id="A0A917YPU7"/>
<reference evidence="1" key="1">
    <citation type="journal article" date="2014" name="Int. J. Syst. Evol. Microbiol.">
        <title>Complete genome sequence of Corynebacterium casei LMG S-19264T (=DSM 44701T), isolated from a smear-ripened cheese.</title>
        <authorList>
            <consortium name="US DOE Joint Genome Institute (JGI-PGF)"/>
            <person name="Walter F."/>
            <person name="Albersmeier A."/>
            <person name="Kalinowski J."/>
            <person name="Ruckert C."/>
        </authorList>
    </citation>
    <scope>NUCLEOTIDE SEQUENCE</scope>
    <source>
        <strain evidence="1">CGMCC 4.7368</strain>
    </source>
</reference>
<proteinExistence type="predicted"/>
<evidence type="ECO:0000313" key="2">
    <source>
        <dbReference type="Proteomes" id="UP000646523"/>
    </source>
</evidence>